<evidence type="ECO:0000313" key="2">
    <source>
        <dbReference type="EMBL" id="CAK0878764.1"/>
    </source>
</evidence>
<evidence type="ECO:0000313" key="3">
    <source>
        <dbReference type="Proteomes" id="UP001189429"/>
    </source>
</evidence>
<dbReference type="Proteomes" id="UP001189429">
    <property type="component" value="Unassembled WGS sequence"/>
</dbReference>
<name>A0ABN9W1G0_9DINO</name>
<accession>A0ABN9W1G0</accession>
<reference evidence="2" key="1">
    <citation type="submission" date="2023-10" db="EMBL/GenBank/DDBJ databases">
        <authorList>
            <person name="Chen Y."/>
            <person name="Shah S."/>
            <person name="Dougan E. K."/>
            <person name="Thang M."/>
            <person name="Chan C."/>
        </authorList>
    </citation>
    <scope>NUCLEOTIDE SEQUENCE [LARGE SCALE GENOMIC DNA]</scope>
</reference>
<evidence type="ECO:0000256" key="1">
    <source>
        <dbReference type="SAM" id="MobiDB-lite"/>
    </source>
</evidence>
<gene>
    <name evidence="2" type="ORF">PCOR1329_LOCUS62404</name>
</gene>
<proteinExistence type="predicted"/>
<feature type="region of interest" description="Disordered" evidence="1">
    <location>
        <begin position="1"/>
        <end position="28"/>
    </location>
</feature>
<protein>
    <submittedName>
        <fullName evidence="2">Uncharacterized protein</fullName>
    </submittedName>
</protein>
<comment type="caution">
    <text evidence="2">The sequence shown here is derived from an EMBL/GenBank/DDBJ whole genome shotgun (WGS) entry which is preliminary data.</text>
</comment>
<feature type="region of interest" description="Disordered" evidence="1">
    <location>
        <begin position="66"/>
        <end position="95"/>
    </location>
</feature>
<keyword evidence="3" id="KW-1185">Reference proteome</keyword>
<sequence length="116" mass="12443">MFQAVEAALAEQGKGKVARPEPDGISSALTRCPTEELLAFSVGDGQDANAHETSWGANAHEKSWGATALPKNGDEPALLEAASLADPRPRPPRRLRSEVYWEQKAAVAARWPARSP</sequence>
<organism evidence="2 3">
    <name type="scientific">Prorocentrum cordatum</name>
    <dbReference type="NCBI Taxonomy" id="2364126"/>
    <lineage>
        <taxon>Eukaryota</taxon>
        <taxon>Sar</taxon>
        <taxon>Alveolata</taxon>
        <taxon>Dinophyceae</taxon>
        <taxon>Prorocentrales</taxon>
        <taxon>Prorocentraceae</taxon>
        <taxon>Prorocentrum</taxon>
    </lineage>
</organism>
<dbReference type="EMBL" id="CAUYUJ010017881">
    <property type="protein sequence ID" value="CAK0878764.1"/>
    <property type="molecule type" value="Genomic_DNA"/>
</dbReference>